<dbReference type="AlphaFoldDB" id="A0A0D0HVN0"/>
<keyword evidence="2" id="KW-1185">Reference proteome</keyword>
<evidence type="ECO:0000313" key="1">
    <source>
        <dbReference type="EMBL" id="KIP21803.1"/>
    </source>
</evidence>
<dbReference type="Pfam" id="PF06338">
    <property type="entry name" value="ComK"/>
    <property type="match status" value="1"/>
</dbReference>
<reference evidence="1 2" key="1">
    <citation type="submission" date="2015-01" db="EMBL/GenBank/DDBJ databases">
        <title>Genome sequence of Anoxybacillus ayderensis strain AB04.</title>
        <authorList>
            <person name="Belduz A.O."/>
            <person name="Canakci S."/>
            <person name="Chan K.-G."/>
            <person name="Kahar U.M."/>
            <person name="Yaakob A.S."/>
            <person name="Chan C.S."/>
            <person name="Goh K.M."/>
        </authorList>
    </citation>
    <scope>NUCLEOTIDE SEQUENCE [LARGE SCALE GENOMIC DNA]</scope>
    <source>
        <strain evidence="1 2">AB04</strain>
    </source>
</reference>
<protein>
    <submittedName>
        <fullName evidence="1">Genetic competence transcription factor</fullName>
    </submittedName>
</protein>
<dbReference type="GO" id="GO:0030420">
    <property type="term" value="P:establishment of competence for transformation"/>
    <property type="evidence" value="ECO:0007669"/>
    <property type="project" value="InterPro"/>
</dbReference>
<comment type="caution">
    <text evidence="1">The sequence shown here is derived from an EMBL/GenBank/DDBJ whole genome shotgun (WGS) entry which is preliminary data.</text>
</comment>
<dbReference type="PATRIC" id="fig|265546.4.peg.1028"/>
<evidence type="ECO:0000313" key="2">
    <source>
        <dbReference type="Proteomes" id="UP000032047"/>
    </source>
</evidence>
<dbReference type="EMBL" id="JXTG01000003">
    <property type="protein sequence ID" value="KIP21803.1"/>
    <property type="molecule type" value="Genomic_DNA"/>
</dbReference>
<dbReference type="InterPro" id="IPR010461">
    <property type="entry name" value="ComK"/>
</dbReference>
<accession>A0A7W0HGQ0</accession>
<sequence length="172" mass="20114">MLIVEHLHLTRYTMGLFPFFYDKHLWTKALEEDGEIVVKQSPMDIIEQSCLYYGASLRGRKDGSKHIIGTSHKAPIAVEPTNEIFFFPTISPTNPQCIWLSHLHIRHHEHVQGGKTRITFSNGTSVELCISHHSFVNQLHRTAQLRTKMSERIEARERKMMYLLYLRERELS</sequence>
<name>A0A0D0HVN0_9BACL</name>
<dbReference type="RefSeq" id="WP_042534560.1">
    <property type="nucleotide sequence ID" value="NZ_JACDUV010000002.1"/>
</dbReference>
<proteinExistence type="predicted"/>
<organism evidence="1 2">
    <name type="scientific">Anoxybacillus ayderensis</name>
    <dbReference type="NCBI Taxonomy" id="265546"/>
    <lineage>
        <taxon>Bacteria</taxon>
        <taxon>Bacillati</taxon>
        <taxon>Bacillota</taxon>
        <taxon>Bacilli</taxon>
        <taxon>Bacillales</taxon>
        <taxon>Anoxybacillaceae</taxon>
        <taxon>Anoxybacillus</taxon>
    </lineage>
</organism>
<accession>A0A0D0HVN0</accession>
<gene>
    <name evidence="1" type="ORF">JV16_01003</name>
</gene>
<dbReference type="PIRSF" id="PIRSF011560">
    <property type="entry name" value="ComK"/>
    <property type="match status" value="1"/>
</dbReference>
<dbReference type="Proteomes" id="UP000032047">
    <property type="component" value="Unassembled WGS sequence"/>
</dbReference>